<sequence length="380" mass="41251">MSVQSVTVKGNSDMDLFAPLLRLFGPPSAMGRHGGSLQNALASGFGGALLGRAYEEDPQDEEEEEESKDGGSGFVDSILSIFDSNHDGLLTRLEAKKAASQFDIGSRELKDILKGLNCDKKTEEVALSSLSDQIKLICVEKFKKAAFKLFFNCMDKDKSGTLSMDEVIVAVRAFNMPVTMSIAKEIFDSVDTNKDGEIDLKEFLAFLASVKDFFSRMISLANRRLTHVGGRNSRNTSFSESKLAQRNERNRTDIMGEVYPLLATSFPILHAEVISSSKDNMTNQSTNVASDITSTPDNLSFQFSIWLIVLLSLTSLFAIWFILCGLFRRADAYRMPGMDVPGYGFGEGYDLGFGGGGLNAIGGAGGGGSLFSGLNYDADV</sequence>
<dbReference type="GO" id="GO:0005509">
    <property type="term" value="F:calcium ion binding"/>
    <property type="evidence" value="ECO:0007669"/>
    <property type="project" value="InterPro"/>
</dbReference>
<accession>A0A3P6XVI3</accession>
<evidence type="ECO:0000313" key="6">
    <source>
        <dbReference type="Proteomes" id="UP000274504"/>
    </source>
</evidence>
<feature type="domain" description="EF-hand" evidence="4">
    <location>
        <begin position="142"/>
        <end position="177"/>
    </location>
</feature>
<dbReference type="Proteomes" id="UP000274504">
    <property type="component" value="Unassembled WGS sequence"/>
</dbReference>
<dbReference type="InterPro" id="IPR011992">
    <property type="entry name" value="EF-hand-dom_pair"/>
</dbReference>
<evidence type="ECO:0000256" key="2">
    <source>
        <dbReference type="SAM" id="MobiDB-lite"/>
    </source>
</evidence>
<keyword evidence="3" id="KW-0812">Transmembrane</keyword>
<dbReference type="SMART" id="SM00054">
    <property type="entry name" value="EFh"/>
    <property type="match status" value="3"/>
</dbReference>
<evidence type="ECO:0000256" key="1">
    <source>
        <dbReference type="ARBA" id="ARBA00022837"/>
    </source>
</evidence>
<dbReference type="InterPro" id="IPR018247">
    <property type="entry name" value="EF_Hand_1_Ca_BS"/>
</dbReference>
<protein>
    <recommendedName>
        <fullName evidence="4">EF-hand domain-containing protein</fullName>
    </recommendedName>
</protein>
<keyword evidence="1" id="KW-0106">Calcium</keyword>
<evidence type="ECO:0000256" key="3">
    <source>
        <dbReference type="SAM" id="Phobius"/>
    </source>
</evidence>
<dbReference type="SUPFAM" id="SSF47473">
    <property type="entry name" value="EF-hand"/>
    <property type="match status" value="1"/>
</dbReference>
<feature type="compositionally biased region" description="Acidic residues" evidence="2">
    <location>
        <begin position="56"/>
        <end position="67"/>
    </location>
</feature>
<dbReference type="Gene3D" id="1.10.238.10">
    <property type="entry name" value="EF-hand"/>
    <property type="match status" value="1"/>
</dbReference>
<dbReference type="PROSITE" id="PS00018">
    <property type="entry name" value="EF_HAND_1"/>
    <property type="match status" value="2"/>
</dbReference>
<feature type="transmembrane region" description="Helical" evidence="3">
    <location>
        <begin position="303"/>
        <end position="327"/>
    </location>
</feature>
<keyword evidence="3" id="KW-0472">Membrane</keyword>
<evidence type="ECO:0000259" key="4">
    <source>
        <dbReference type="PROSITE" id="PS50222"/>
    </source>
</evidence>
<dbReference type="Pfam" id="PF13499">
    <property type="entry name" value="EF-hand_7"/>
    <property type="match status" value="1"/>
</dbReference>
<dbReference type="EMBL" id="UYSG01000119">
    <property type="protein sequence ID" value="VDL18117.1"/>
    <property type="molecule type" value="Genomic_DNA"/>
</dbReference>
<dbReference type="AlphaFoldDB" id="A0A3P6XVI3"/>
<dbReference type="PROSITE" id="PS50222">
    <property type="entry name" value="EF_HAND_2"/>
    <property type="match status" value="2"/>
</dbReference>
<feature type="domain" description="EF-hand" evidence="4">
    <location>
        <begin position="178"/>
        <end position="213"/>
    </location>
</feature>
<dbReference type="InterPro" id="IPR002048">
    <property type="entry name" value="EF_hand_dom"/>
</dbReference>
<reference evidence="5 6" key="1">
    <citation type="submission" date="2018-11" db="EMBL/GenBank/DDBJ databases">
        <authorList>
            <consortium name="Pathogen Informatics"/>
        </authorList>
    </citation>
    <scope>NUCLEOTIDE SEQUENCE [LARGE SCALE GENOMIC DNA]</scope>
</reference>
<name>A0A3P6XVI3_HYMDI</name>
<dbReference type="CDD" id="cd00051">
    <property type="entry name" value="EFh"/>
    <property type="match status" value="1"/>
</dbReference>
<evidence type="ECO:0000313" key="5">
    <source>
        <dbReference type="EMBL" id="VDL18117.1"/>
    </source>
</evidence>
<proteinExistence type="predicted"/>
<gene>
    <name evidence="5" type="ORF">HDID_LOCUS805</name>
</gene>
<dbReference type="OrthoDB" id="120976at2759"/>
<organism evidence="5 6">
    <name type="scientific">Hymenolepis diminuta</name>
    <name type="common">Rat tapeworm</name>
    <dbReference type="NCBI Taxonomy" id="6216"/>
    <lineage>
        <taxon>Eukaryota</taxon>
        <taxon>Metazoa</taxon>
        <taxon>Spiralia</taxon>
        <taxon>Lophotrochozoa</taxon>
        <taxon>Platyhelminthes</taxon>
        <taxon>Cestoda</taxon>
        <taxon>Eucestoda</taxon>
        <taxon>Cyclophyllidea</taxon>
        <taxon>Hymenolepididae</taxon>
        <taxon>Hymenolepis</taxon>
    </lineage>
</organism>
<keyword evidence="3" id="KW-1133">Transmembrane helix</keyword>
<feature type="region of interest" description="Disordered" evidence="2">
    <location>
        <begin position="54"/>
        <end position="73"/>
    </location>
</feature>